<dbReference type="PANTHER" id="PTHR11412:SF136">
    <property type="entry name" value="CD109 ANTIGEN"/>
    <property type="match status" value="1"/>
</dbReference>
<dbReference type="InterPro" id="IPR050473">
    <property type="entry name" value="A2M/Complement_sys"/>
</dbReference>
<dbReference type="InterPro" id="IPR011625">
    <property type="entry name" value="A2M_N_BRD"/>
</dbReference>
<sequence>MKYFTYQVIGRGDVIMANTIKLADKKTHNFRFLATYVMAPVAHVMVYYVKEDGEVVANALDIELEGALQNFVNITTNSEETQPGTDVELTVEAKPNSYVGILGVDQSVLLLKSGSDITKDAVLEELRLYDSNLQTPYHYGFNFRGNALNYWWPGSATAREVFDSSGAVILTNGLVHEHFPWVYYRSVHVMEEAAVPNMPPAIEETAAFGSVAGATGSTEPAIRVRRNFPETWLWHMLEAGV</sequence>
<dbReference type="SMART" id="SM01359">
    <property type="entry name" value="A2M_N_2"/>
    <property type="match status" value="1"/>
</dbReference>
<proteinExistence type="predicted"/>
<dbReference type="Proteomes" id="UP000235965">
    <property type="component" value="Unassembled WGS sequence"/>
</dbReference>
<dbReference type="Gene3D" id="6.20.50.160">
    <property type="match status" value="1"/>
</dbReference>
<dbReference type="PANTHER" id="PTHR11412">
    <property type="entry name" value="MACROGLOBULIN / COMPLEMENT"/>
    <property type="match status" value="1"/>
</dbReference>
<dbReference type="Pfam" id="PF07703">
    <property type="entry name" value="A2M_BRD"/>
    <property type="match status" value="1"/>
</dbReference>
<keyword evidence="2" id="KW-0882">Thioester bond</keyword>
<feature type="domain" description="Alpha-2-macroglobulin bait region" evidence="3">
    <location>
        <begin position="2"/>
        <end position="111"/>
    </location>
</feature>
<keyword evidence="5" id="KW-1185">Reference proteome</keyword>
<protein>
    <recommendedName>
        <fullName evidence="3">Alpha-2-macroglobulin bait region domain-containing protein</fullName>
    </recommendedName>
</protein>
<organism evidence="4 5">
    <name type="scientific">Cryptotermes secundus</name>
    <dbReference type="NCBI Taxonomy" id="105785"/>
    <lineage>
        <taxon>Eukaryota</taxon>
        <taxon>Metazoa</taxon>
        <taxon>Ecdysozoa</taxon>
        <taxon>Arthropoda</taxon>
        <taxon>Hexapoda</taxon>
        <taxon>Insecta</taxon>
        <taxon>Pterygota</taxon>
        <taxon>Neoptera</taxon>
        <taxon>Polyneoptera</taxon>
        <taxon>Dictyoptera</taxon>
        <taxon>Blattodea</taxon>
        <taxon>Blattoidea</taxon>
        <taxon>Termitoidae</taxon>
        <taxon>Kalotermitidae</taxon>
        <taxon>Cryptotermitinae</taxon>
        <taxon>Cryptotermes</taxon>
    </lineage>
</organism>
<evidence type="ECO:0000256" key="2">
    <source>
        <dbReference type="ARBA" id="ARBA00022966"/>
    </source>
</evidence>
<name>A0A2J7QEW8_9NEOP</name>
<dbReference type="OrthoDB" id="9998011at2759"/>
<evidence type="ECO:0000313" key="5">
    <source>
        <dbReference type="Proteomes" id="UP000235965"/>
    </source>
</evidence>
<gene>
    <name evidence="4" type="ORF">B7P43_G08526</name>
</gene>
<evidence type="ECO:0000259" key="3">
    <source>
        <dbReference type="SMART" id="SM01359"/>
    </source>
</evidence>
<reference evidence="4 5" key="1">
    <citation type="submission" date="2017-12" db="EMBL/GenBank/DDBJ databases">
        <title>Hemimetabolous genomes reveal molecular basis of termite eusociality.</title>
        <authorList>
            <person name="Harrison M.C."/>
            <person name="Jongepier E."/>
            <person name="Robertson H.M."/>
            <person name="Arning N."/>
            <person name="Bitard-Feildel T."/>
            <person name="Chao H."/>
            <person name="Childers C.P."/>
            <person name="Dinh H."/>
            <person name="Doddapaneni H."/>
            <person name="Dugan S."/>
            <person name="Gowin J."/>
            <person name="Greiner C."/>
            <person name="Han Y."/>
            <person name="Hu H."/>
            <person name="Hughes D.S.T."/>
            <person name="Huylmans A.-K."/>
            <person name="Kemena C."/>
            <person name="Kremer L.P.M."/>
            <person name="Lee S.L."/>
            <person name="Lopez-Ezquerra A."/>
            <person name="Mallet L."/>
            <person name="Monroy-Kuhn J.M."/>
            <person name="Moser A."/>
            <person name="Murali S.C."/>
            <person name="Muzny D.M."/>
            <person name="Otani S."/>
            <person name="Piulachs M.-D."/>
            <person name="Poelchau M."/>
            <person name="Qu J."/>
            <person name="Schaub F."/>
            <person name="Wada-Katsumata A."/>
            <person name="Worley K.C."/>
            <person name="Xie Q."/>
            <person name="Ylla G."/>
            <person name="Poulsen M."/>
            <person name="Gibbs R.A."/>
            <person name="Schal C."/>
            <person name="Richards S."/>
            <person name="Belles X."/>
            <person name="Korb J."/>
            <person name="Bornberg-Bauer E."/>
        </authorList>
    </citation>
    <scope>NUCLEOTIDE SEQUENCE [LARGE SCALE GENOMIC DNA]</scope>
    <source>
        <tissue evidence="4">Whole body</tissue>
    </source>
</reference>
<dbReference type="AlphaFoldDB" id="A0A2J7QEW8"/>
<keyword evidence="1" id="KW-0732">Signal</keyword>
<comment type="caution">
    <text evidence="4">The sequence shown here is derived from an EMBL/GenBank/DDBJ whole genome shotgun (WGS) entry which is preliminary data.</text>
</comment>
<dbReference type="Gene3D" id="2.60.40.1930">
    <property type="match status" value="1"/>
</dbReference>
<accession>A0A2J7QEW8</accession>
<evidence type="ECO:0000313" key="4">
    <source>
        <dbReference type="EMBL" id="PNF27128.1"/>
    </source>
</evidence>
<dbReference type="EMBL" id="NEVH01015305">
    <property type="protein sequence ID" value="PNF27128.1"/>
    <property type="molecule type" value="Genomic_DNA"/>
</dbReference>
<evidence type="ECO:0000256" key="1">
    <source>
        <dbReference type="ARBA" id="ARBA00022729"/>
    </source>
</evidence>